<dbReference type="Proteomes" id="UP000663879">
    <property type="component" value="Unassembled WGS sequence"/>
</dbReference>
<proteinExistence type="predicted"/>
<keyword evidence="3" id="KW-1185">Reference proteome</keyword>
<evidence type="ECO:0000313" key="3">
    <source>
        <dbReference type="Proteomes" id="UP000663879"/>
    </source>
</evidence>
<feature type="coiled-coil region" evidence="1">
    <location>
        <begin position="115"/>
        <end position="153"/>
    </location>
</feature>
<evidence type="ECO:0000256" key="1">
    <source>
        <dbReference type="SAM" id="Coils"/>
    </source>
</evidence>
<evidence type="ECO:0008006" key="4">
    <source>
        <dbReference type="Google" id="ProtNLM"/>
    </source>
</evidence>
<accession>A0A813S0C4</accession>
<name>A0A813S0C4_9BILA</name>
<keyword evidence="1" id="KW-0175">Coiled coil</keyword>
<dbReference type="Gene3D" id="2.130.10.10">
    <property type="entry name" value="YVTN repeat-like/Quinoprotein amine dehydrogenase"/>
    <property type="match status" value="1"/>
</dbReference>
<sequence length="468" mass="55170">MSTCKICENSDENKPIILPFCGFAVCYRHIEYLANRFQCPVCNDHKIDKEECLSMRNNLKKIDFIKQEKCKEIGKNPEIFINNIFTQLINDVDVKREKLMMTLEKQINDYSQQLINELHKHKKNLTAELKHKMEQFEENKNCIKALLECVENIKFYEGQDLNIFKIADYFGRVNFAKLVNKDSCLVDIESFNLKTSLRLKKNGYIINIDQFETGEILVFGENYIIIFNEELNQILKEVKLYSQLECARVYNNNEFLCGFKNGHVKIFNKNTSEKVSEIEMPNNEQPVVLELWSNKVVVQAHNMIRVWDPSVNKWIFELKLCGYNSRSLMINSNYLLIYQASQIDLLDLSNKKILKTIYDKEIVDIDRINDEEFISVHGSGFYKIWCSNRLKCKIKCDINLWKIKYVIALPNYRFLIYSEEDGITLWIRNGSVYSSQLKLDESIFSMKLLRSGQLALARYLRVIELWSR</sequence>
<dbReference type="InterPro" id="IPR036322">
    <property type="entry name" value="WD40_repeat_dom_sf"/>
</dbReference>
<comment type="caution">
    <text evidence="2">The sequence shown here is derived from an EMBL/GenBank/DDBJ whole genome shotgun (WGS) entry which is preliminary data.</text>
</comment>
<reference evidence="2" key="1">
    <citation type="submission" date="2021-02" db="EMBL/GenBank/DDBJ databases">
        <authorList>
            <person name="Nowell W R."/>
        </authorList>
    </citation>
    <scope>NUCLEOTIDE SEQUENCE</scope>
    <source>
        <strain evidence="2">Ploen Becks lab</strain>
    </source>
</reference>
<dbReference type="OrthoDB" id="273067at2759"/>
<evidence type="ECO:0000313" key="2">
    <source>
        <dbReference type="EMBL" id="CAF0787703.1"/>
    </source>
</evidence>
<protein>
    <recommendedName>
        <fullName evidence="4">RING-type domain-containing protein</fullName>
    </recommendedName>
</protein>
<dbReference type="SUPFAM" id="SSF50978">
    <property type="entry name" value="WD40 repeat-like"/>
    <property type="match status" value="1"/>
</dbReference>
<dbReference type="InterPro" id="IPR015943">
    <property type="entry name" value="WD40/YVTN_repeat-like_dom_sf"/>
</dbReference>
<dbReference type="EMBL" id="CAJNOC010000652">
    <property type="protein sequence ID" value="CAF0787703.1"/>
    <property type="molecule type" value="Genomic_DNA"/>
</dbReference>
<dbReference type="AlphaFoldDB" id="A0A813S0C4"/>
<gene>
    <name evidence="2" type="ORF">OXX778_LOCUS5803</name>
</gene>
<organism evidence="2 3">
    <name type="scientific">Brachionus calyciflorus</name>
    <dbReference type="NCBI Taxonomy" id="104777"/>
    <lineage>
        <taxon>Eukaryota</taxon>
        <taxon>Metazoa</taxon>
        <taxon>Spiralia</taxon>
        <taxon>Gnathifera</taxon>
        <taxon>Rotifera</taxon>
        <taxon>Eurotatoria</taxon>
        <taxon>Monogononta</taxon>
        <taxon>Pseudotrocha</taxon>
        <taxon>Ploima</taxon>
        <taxon>Brachionidae</taxon>
        <taxon>Brachionus</taxon>
    </lineage>
</organism>